<dbReference type="SUPFAM" id="SSF53474">
    <property type="entry name" value="alpha/beta-Hydrolases"/>
    <property type="match status" value="1"/>
</dbReference>
<gene>
    <name evidence="2" type="ORF">CEP64_07000</name>
</gene>
<evidence type="ECO:0000313" key="2">
    <source>
        <dbReference type="EMBL" id="ASE34337.1"/>
    </source>
</evidence>
<dbReference type="GO" id="GO:0046503">
    <property type="term" value="P:glycerolipid catabolic process"/>
    <property type="evidence" value="ECO:0007669"/>
    <property type="project" value="TreeGrafter"/>
</dbReference>
<reference evidence="3" key="1">
    <citation type="submission" date="2017-06" db="EMBL/GenBank/DDBJ databases">
        <title>FDA dAtabase for Regulatory Grade micrObial Sequences (FDA-ARGOS): Supporting development and validation of Infectious Disease Dx tests.</title>
        <authorList>
            <person name="Goldberg B."/>
            <person name="Campos J."/>
            <person name="Tallon L."/>
            <person name="Sadzewicz L."/>
            <person name="Sengamalay N."/>
            <person name="Ott S."/>
            <person name="Godinez A."/>
            <person name="Nagaraj S."/>
            <person name="Vavikolanu K."/>
            <person name="Nadendla S."/>
            <person name="George J."/>
            <person name="Geyer C."/>
            <person name="Sichtig H."/>
        </authorList>
    </citation>
    <scope>NUCLEOTIDE SEQUENCE [LARGE SCALE GENOMIC DNA]</scope>
    <source>
        <strain evidence="3">FDAARGOS_285</strain>
    </source>
</reference>
<dbReference type="InterPro" id="IPR000073">
    <property type="entry name" value="AB_hydrolase_1"/>
</dbReference>
<dbReference type="EMBL" id="CP022046">
    <property type="protein sequence ID" value="ASE34337.1"/>
    <property type="molecule type" value="Genomic_DNA"/>
</dbReference>
<evidence type="ECO:0000313" key="3">
    <source>
        <dbReference type="Proteomes" id="UP000197058"/>
    </source>
</evidence>
<accession>A0AAI8DIJ3</accession>
<dbReference type="Pfam" id="PF00561">
    <property type="entry name" value="Abhydrolase_1"/>
    <property type="match status" value="1"/>
</dbReference>
<dbReference type="AlphaFoldDB" id="A0AAI8DIJ3"/>
<evidence type="ECO:0000259" key="1">
    <source>
        <dbReference type="Pfam" id="PF00561"/>
    </source>
</evidence>
<feature type="domain" description="AB hydrolase-1" evidence="1">
    <location>
        <begin position="20"/>
        <end position="149"/>
    </location>
</feature>
<proteinExistence type="predicted"/>
<organism evidence="2 3">
    <name type="scientific">Mammaliicoccus sciuri</name>
    <name type="common">Staphylococcus sciuri</name>
    <dbReference type="NCBI Taxonomy" id="1296"/>
    <lineage>
        <taxon>Bacteria</taxon>
        <taxon>Bacillati</taxon>
        <taxon>Bacillota</taxon>
        <taxon>Bacilli</taxon>
        <taxon>Bacillales</taxon>
        <taxon>Staphylococcaceae</taxon>
        <taxon>Mammaliicoccus</taxon>
    </lineage>
</organism>
<dbReference type="PANTHER" id="PTHR43433">
    <property type="entry name" value="HYDROLASE, ALPHA/BETA FOLD FAMILY PROTEIN"/>
    <property type="match status" value="1"/>
</dbReference>
<dbReference type="Gene3D" id="3.40.50.1820">
    <property type="entry name" value="alpha/beta hydrolase"/>
    <property type="match status" value="1"/>
</dbReference>
<dbReference type="GO" id="GO:0004806">
    <property type="term" value="F:triacylglycerol lipase activity"/>
    <property type="evidence" value="ECO:0007669"/>
    <property type="project" value="TreeGrafter"/>
</dbReference>
<sequence>MNKLKLQGANLNYYKVGEGPVLILVPGANGTGDIFLPLAEQLKDRFTVVAVDRRDYGQSELTEPLPERAQSPDDDYRVKRDAQDVAELAKHLSDEPVYILGSSSGSIVTMHVLKDYPEIVKQIAFHEPPINTFLPDSQYWKEKNDQIVEQIASEGLQKGMQTFGETLNISAIDAKDMSKPVSEDDEAQKAQYERMIFWANYEIRQYTHSDITLEDLSKHKDIVTLLNGTDSVGSFPQDVNFYIEEQTGIKIVDIPGGHLGYVQKPEGFADTLTKMWL</sequence>
<dbReference type="Proteomes" id="UP000197058">
    <property type="component" value="Chromosome"/>
</dbReference>
<name>A0AAI8DIJ3_MAMSC</name>
<dbReference type="InterPro" id="IPR029058">
    <property type="entry name" value="AB_hydrolase_fold"/>
</dbReference>
<dbReference type="RefSeq" id="WP_058591410.1">
    <property type="nucleotide sequence ID" value="NZ_CP022046.2"/>
</dbReference>
<dbReference type="InterPro" id="IPR050471">
    <property type="entry name" value="AB_hydrolase"/>
</dbReference>
<dbReference type="KEGG" id="sscu:CEP64_07000"/>
<protein>
    <submittedName>
        <fullName evidence="2">Alpha/beta hydrolase</fullName>
    </submittedName>
</protein>
<dbReference type="PANTHER" id="PTHR43433:SF5">
    <property type="entry name" value="AB HYDROLASE-1 DOMAIN-CONTAINING PROTEIN"/>
    <property type="match status" value="1"/>
</dbReference>
<keyword evidence="2" id="KW-0378">Hydrolase</keyword>